<reference evidence="7" key="1">
    <citation type="journal article" date="2008" name="Nat. Genet.">
        <title>The Pristionchus pacificus genome provides a unique perspective on nematode lifestyle and parasitism.</title>
        <authorList>
            <person name="Dieterich C."/>
            <person name="Clifton S.W."/>
            <person name="Schuster L.N."/>
            <person name="Chinwalla A."/>
            <person name="Delehaunty K."/>
            <person name="Dinkelacker I."/>
            <person name="Fulton L."/>
            <person name="Fulton R."/>
            <person name="Godfrey J."/>
            <person name="Minx P."/>
            <person name="Mitreva M."/>
            <person name="Roeseler W."/>
            <person name="Tian H."/>
            <person name="Witte H."/>
            <person name="Yang S.P."/>
            <person name="Wilson R.K."/>
            <person name="Sommer R.J."/>
        </authorList>
    </citation>
    <scope>NUCLEOTIDE SEQUENCE [LARGE SCALE GENOMIC DNA]</scope>
    <source>
        <strain evidence="7">PS312</strain>
    </source>
</reference>
<dbReference type="SMART" id="SM00220">
    <property type="entry name" value="S_TKc"/>
    <property type="match status" value="1"/>
</dbReference>
<dbReference type="PANTHER" id="PTHR11042">
    <property type="entry name" value="EUKARYOTIC TRANSLATION INITIATION FACTOR 2-ALPHA KINASE EIF2-ALPHA KINASE -RELATED"/>
    <property type="match status" value="1"/>
</dbReference>
<dbReference type="GO" id="GO:0006446">
    <property type="term" value="P:regulation of translational initiation"/>
    <property type="evidence" value="ECO:0000318"/>
    <property type="project" value="GO_Central"/>
</dbReference>
<keyword evidence="2" id="KW-0547">Nucleotide-binding</keyword>
<dbReference type="InterPro" id="IPR000719">
    <property type="entry name" value="Prot_kinase_dom"/>
</dbReference>
<evidence type="ECO:0000256" key="5">
    <source>
        <dbReference type="ARBA" id="ARBA00037982"/>
    </source>
</evidence>
<accession>A0A8R1UE52</accession>
<dbReference type="PANTHER" id="PTHR11042:SF91">
    <property type="entry name" value="EUKARYOTIC TRANSLATION INITIATION FACTOR 2-ALPHA KINASE"/>
    <property type="match status" value="1"/>
</dbReference>
<accession>A0A2A6CWX8</accession>
<protein>
    <submittedName>
        <fullName evidence="6">Protein kinase domain-containing protein</fullName>
    </submittedName>
</protein>
<dbReference type="GO" id="GO:0017148">
    <property type="term" value="P:negative regulation of translation"/>
    <property type="evidence" value="ECO:0000318"/>
    <property type="project" value="GO_Central"/>
</dbReference>
<dbReference type="GO" id="GO:0005737">
    <property type="term" value="C:cytoplasm"/>
    <property type="evidence" value="ECO:0000318"/>
    <property type="project" value="GO_Central"/>
</dbReference>
<dbReference type="InterPro" id="IPR050339">
    <property type="entry name" value="CC_SR_Kinase"/>
</dbReference>
<comment type="similarity">
    <text evidence="5">Belongs to the protein kinase superfamily. Ser/Thr protein kinase family. GCN2 subfamily.</text>
</comment>
<evidence type="ECO:0000313" key="6">
    <source>
        <dbReference type="EnsemblMetazoa" id="PPA15665.1"/>
    </source>
</evidence>
<dbReference type="PROSITE" id="PS00108">
    <property type="entry name" value="PROTEIN_KINASE_ST"/>
    <property type="match status" value="1"/>
</dbReference>
<gene>
    <name evidence="6" type="primary">WBGene00105219</name>
</gene>
<keyword evidence="3" id="KW-0418">Kinase</keyword>
<evidence type="ECO:0000256" key="4">
    <source>
        <dbReference type="ARBA" id="ARBA00022840"/>
    </source>
</evidence>
<evidence type="ECO:0000313" key="7">
    <source>
        <dbReference type="Proteomes" id="UP000005239"/>
    </source>
</evidence>
<dbReference type="AlphaFoldDB" id="A0A2A6CWX8"/>
<evidence type="ECO:0000256" key="3">
    <source>
        <dbReference type="ARBA" id="ARBA00022777"/>
    </source>
</evidence>
<dbReference type="PROSITE" id="PS50011">
    <property type="entry name" value="PROTEIN_KINASE_DOM"/>
    <property type="match status" value="1"/>
</dbReference>
<dbReference type="Gene3D" id="1.10.510.10">
    <property type="entry name" value="Transferase(Phosphotransferase) domain 1"/>
    <property type="match status" value="1"/>
</dbReference>
<dbReference type="GO" id="GO:0004694">
    <property type="term" value="F:eukaryotic translation initiation factor 2alpha kinase activity"/>
    <property type="evidence" value="ECO:0000318"/>
    <property type="project" value="GO_Central"/>
</dbReference>
<dbReference type="Proteomes" id="UP000005239">
    <property type="component" value="Unassembled WGS sequence"/>
</dbReference>
<dbReference type="InterPro" id="IPR011009">
    <property type="entry name" value="Kinase-like_dom_sf"/>
</dbReference>
<dbReference type="GO" id="GO:0005634">
    <property type="term" value="C:nucleus"/>
    <property type="evidence" value="ECO:0000318"/>
    <property type="project" value="GO_Central"/>
</dbReference>
<dbReference type="OrthoDB" id="5864419at2759"/>
<evidence type="ECO:0000256" key="2">
    <source>
        <dbReference type="ARBA" id="ARBA00022741"/>
    </source>
</evidence>
<dbReference type="SUPFAM" id="SSF56112">
    <property type="entry name" value="Protein kinase-like (PK-like)"/>
    <property type="match status" value="1"/>
</dbReference>
<dbReference type="Pfam" id="PF00069">
    <property type="entry name" value="Pkinase"/>
    <property type="match status" value="1"/>
</dbReference>
<organism evidence="6 7">
    <name type="scientific">Pristionchus pacificus</name>
    <name type="common">Parasitic nematode worm</name>
    <dbReference type="NCBI Taxonomy" id="54126"/>
    <lineage>
        <taxon>Eukaryota</taxon>
        <taxon>Metazoa</taxon>
        <taxon>Ecdysozoa</taxon>
        <taxon>Nematoda</taxon>
        <taxon>Chromadorea</taxon>
        <taxon>Rhabditida</taxon>
        <taxon>Rhabditina</taxon>
        <taxon>Diplogasteromorpha</taxon>
        <taxon>Diplogasteroidea</taxon>
        <taxon>Neodiplogasteridae</taxon>
        <taxon>Pristionchus</taxon>
    </lineage>
</organism>
<keyword evidence="4" id="KW-0067">ATP-binding</keyword>
<sequence length="609" mass="70940">MHVNNLDIESEFLLKDIFCCRMMNGQKIYFREVNEKSESENKIMKGGRKRPVPRDDLPSKPLRFSGEMNNIIYFYTQEQKTAVKKFTFYSLTWEMDMPPEFNQLTGKHKSANPAEFALQQPFYLDDSEDAIRFKKFGGDVHKRLNRANSGILNGMKPFTFCIWGRLVIIMRHNPEGEDTYVTPAMNYNGQLCVIGIRKELPLPTSAYVQDECLLYFLCGTTVFEFKKELLYSAFEIEFPECRIGGVQSRRLYLNKPGRFFCHDLTEEHSRTILEKRRAAMQKNVQLHQTKNLLQQKLSRLSNTSNLSYQSRCSNDFEINKILRSERGRTVFEVLSKWDNGKYGLKRIAVDPRNVETVLHEARKMAELYHEGIVRYNCTWLEEPPAGWQHAKDGKTLTNIQSDKFELMNYRDNCCFVYIQMELARCSLTDWLLKRRTVESRKLTRMKNKFKQIVQGVNFLHQKKIIHRDLKPCNILICDDNRLKICDMGLFVDQKTESGVEKSTIFDGAGTMMYMSPEQMPTPGRPSNIPSLSSKTDVFALGLIYSELCVVLNYDEKVEVFDNYRSGAPNLIFRDFDDEGQTKKFVDSLTALEKKMRPSCRQILDDPYLA</sequence>
<proteinExistence type="inferred from homology"/>
<keyword evidence="7" id="KW-1185">Reference proteome</keyword>
<evidence type="ECO:0000256" key="1">
    <source>
        <dbReference type="ARBA" id="ARBA00022679"/>
    </source>
</evidence>
<dbReference type="InterPro" id="IPR008271">
    <property type="entry name" value="Ser/Thr_kinase_AS"/>
</dbReference>
<dbReference type="EnsemblMetazoa" id="PPA15665.1">
    <property type="protein sequence ID" value="PPA15665.1"/>
    <property type="gene ID" value="WBGene00105219"/>
</dbReference>
<dbReference type="GO" id="GO:0005524">
    <property type="term" value="F:ATP binding"/>
    <property type="evidence" value="ECO:0007669"/>
    <property type="project" value="UniProtKB-KW"/>
</dbReference>
<keyword evidence="1" id="KW-0808">Transferase</keyword>
<name>A0A2A6CWX8_PRIPA</name>
<dbReference type="Gene3D" id="3.30.200.20">
    <property type="entry name" value="Phosphorylase Kinase, domain 1"/>
    <property type="match status" value="1"/>
</dbReference>
<reference evidence="6" key="2">
    <citation type="submission" date="2022-06" db="UniProtKB">
        <authorList>
            <consortium name="EnsemblMetazoa"/>
        </authorList>
    </citation>
    <scope>IDENTIFICATION</scope>
    <source>
        <strain evidence="6">PS312</strain>
    </source>
</reference>